<dbReference type="EMBL" id="FPCK01000001">
    <property type="protein sequence ID" value="SFV31438.1"/>
    <property type="molecule type" value="Genomic_DNA"/>
</dbReference>
<dbReference type="InterPro" id="IPR036397">
    <property type="entry name" value="RNaseH_sf"/>
</dbReference>
<dbReference type="AlphaFoldDB" id="A0A1I7N9W3"/>
<dbReference type="STRING" id="429728.SAMN05216456_1341"/>
<reference evidence="2 3" key="1">
    <citation type="submission" date="2016-10" db="EMBL/GenBank/DDBJ databases">
        <authorList>
            <person name="de Groot N.N."/>
        </authorList>
    </citation>
    <scope>NUCLEOTIDE SEQUENCE [LARGE SCALE GENOMIC DNA]</scope>
    <source>
        <strain evidence="2 3">IPL20</strain>
    </source>
</reference>
<sequence>MRDIMVDIETLGTTAGSPILSIAAIAFDAETQAWGEEFQANIDPATALAPGMAIDIKTVAWWMEQSEEARSAAFTGTMPLRDALDGFAQLIKQHQPERVWAKPPSFDLVILEAAYRAFGQEAPWHYRTPRDMRTLTDFAIFTRKTTPSHIAIEDVRDQIGVVMECYARRADLMDAAGVKLT</sequence>
<dbReference type="Gene3D" id="3.30.420.10">
    <property type="entry name" value="Ribonuclease H-like superfamily/Ribonuclease H"/>
    <property type="match status" value="1"/>
</dbReference>
<dbReference type="Proteomes" id="UP000199074">
    <property type="component" value="Unassembled WGS sequence"/>
</dbReference>
<proteinExistence type="predicted"/>
<evidence type="ECO:0000259" key="1">
    <source>
        <dbReference type="Pfam" id="PF16473"/>
    </source>
</evidence>
<protein>
    <submittedName>
        <fullName evidence="2">Exodeoxyribonuclease VIII</fullName>
    </submittedName>
</protein>
<dbReference type="RefSeq" id="WP_175528488.1">
    <property type="nucleotide sequence ID" value="NZ_FPCK01000001.1"/>
</dbReference>
<accession>A0A1I7N9W3</accession>
<dbReference type="InterPro" id="IPR012337">
    <property type="entry name" value="RNaseH-like_sf"/>
</dbReference>
<organism evidence="2 3">
    <name type="scientific">Devosia crocina</name>
    <dbReference type="NCBI Taxonomy" id="429728"/>
    <lineage>
        <taxon>Bacteria</taxon>
        <taxon>Pseudomonadati</taxon>
        <taxon>Pseudomonadota</taxon>
        <taxon>Alphaproteobacteria</taxon>
        <taxon>Hyphomicrobiales</taxon>
        <taxon>Devosiaceae</taxon>
        <taxon>Devosia</taxon>
    </lineage>
</organism>
<dbReference type="SUPFAM" id="SSF53098">
    <property type="entry name" value="Ribonuclease H-like"/>
    <property type="match status" value="1"/>
</dbReference>
<keyword evidence="3" id="KW-1185">Reference proteome</keyword>
<dbReference type="GO" id="GO:0003676">
    <property type="term" value="F:nucleic acid binding"/>
    <property type="evidence" value="ECO:0007669"/>
    <property type="project" value="InterPro"/>
</dbReference>
<dbReference type="Pfam" id="PF16473">
    <property type="entry name" value="Rv2179c-like"/>
    <property type="match status" value="1"/>
</dbReference>
<name>A0A1I7N9W3_9HYPH</name>
<evidence type="ECO:0000313" key="3">
    <source>
        <dbReference type="Proteomes" id="UP000199074"/>
    </source>
</evidence>
<evidence type="ECO:0000313" key="2">
    <source>
        <dbReference type="EMBL" id="SFV31438.1"/>
    </source>
</evidence>
<gene>
    <name evidence="2" type="ORF">SAMN05216456_1341</name>
</gene>
<dbReference type="InterPro" id="IPR033390">
    <property type="entry name" value="Rv2179c-like"/>
</dbReference>
<feature type="domain" description="3'-5' exoribonuclease Rv2179c-like" evidence="1">
    <location>
        <begin position="3"/>
        <end position="163"/>
    </location>
</feature>